<keyword evidence="5" id="KW-1185">Reference proteome</keyword>
<dbReference type="Pfam" id="PF07593">
    <property type="entry name" value="UnbV_ASPIC"/>
    <property type="match status" value="1"/>
</dbReference>
<dbReference type="PANTHER" id="PTHR16026:SF0">
    <property type="entry name" value="CARTILAGE ACIDIC PROTEIN 1"/>
    <property type="match status" value="1"/>
</dbReference>
<evidence type="ECO:0000259" key="3">
    <source>
        <dbReference type="Pfam" id="PF18962"/>
    </source>
</evidence>
<dbReference type="Gene3D" id="2.130.10.130">
    <property type="entry name" value="Integrin alpha, N-terminal"/>
    <property type="match status" value="2"/>
</dbReference>
<dbReference type="Pfam" id="PF18962">
    <property type="entry name" value="Por_Secre_tail"/>
    <property type="match status" value="1"/>
</dbReference>
<keyword evidence="1" id="KW-0732">Signal</keyword>
<dbReference type="InterPro" id="IPR013517">
    <property type="entry name" value="FG-GAP"/>
</dbReference>
<dbReference type="NCBIfam" id="TIGR04183">
    <property type="entry name" value="Por_Secre_tail"/>
    <property type="match status" value="1"/>
</dbReference>
<evidence type="ECO:0000313" key="5">
    <source>
        <dbReference type="Proteomes" id="UP000236641"/>
    </source>
</evidence>
<proteinExistence type="predicted"/>
<feature type="domain" description="Secretion system C-terminal sorting" evidence="3">
    <location>
        <begin position="499"/>
        <end position="568"/>
    </location>
</feature>
<dbReference type="InterPro" id="IPR026444">
    <property type="entry name" value="Secre_tail"/>
</dbReference>
<name>A0A2K1DWW7_9FLAO</name>
<comment type="caution">
    <text evidence="4">The sequence shown here is derived from an EMBL/GenBank/DDBJ whole genome shotgun (WGS) entry which is preliminary data.</text>
</comment>
<accession>A0A2K1DWW7</accession>
<gene>
    <name evidence="4" type="ORF">C1T31_10230</name>
</gene>
<organism evidence="4 5">
    <name type="scientific">Hanstruepera neustonica</name>
    <dbReference type="NCBI Taxonomy" id="1445657"/>
    <lineage>
        <taxon>Bacteria</taxon>
        <taxon>Pseudomonadati</taxon>
        <taxon>Bacteroidota</taxon>
        <taxon>Flavobacteriia</taxon>
        <taxon>Flavobacteriales</taxon>
        <taxon>Flavobacteriaceae</taxon>
        <taxon>Hanstruepera</taxon>
    </lineage>
</organism>
<dbReference type="OrthoDB" id="9816120at2"/>
<evidence type="ECO:0000259" key="2">
    <source>
        <dbReference type="Pfam" id="PF07593"/>
    </source>
</evidence>
<dbReference type="Proteomes" id="UP000236641">
    <property type="component" value="Unassembled WGS sequence"/>
</dbReference>
<dbReference type="Pfam" id="PF13517">
    <property type="entry name" value="FG-GAP_3"/>
    <property type="match status" value="2"/>
</dbReference>
<dbReference type="RefSeq" id="WP_103052408.1">
    <property type="nucleotide sequence ID" value="NZ_POWF01000007.1"/>
</dbReference>
<dbReference type="SUPFAM" id="SSF69318">
    <property type="entry name" value="Integrin alpha N-terminal domain"/>
    <property type="match status" value="2"/>
</dbReference>
<dbReference type="Pfam" id="PF01839">
    <property type="entry name" value="FG-GAP"/>
    <property type="match status" value="1"/>
</dbReference>
<reference evidence="4 5" key="1">
    <citation type="submission" date="2018-01" db="EMBL/GenBank/DDBJ databases">
        <title>The draft genome of Hanstruepera neustonica JCM19743.</title>
        <authorList>
            <person name="He R.-H."/>
            <person name="Du Z.-J."/>
        </authorList>
    </citation>
    <scope>NUCLEOTIDE SEQUENCE [LARGE SCALE GENOMIC DNA]</scope>
    <source>
        <strain evidence="4 5">JCM19743</strain>
    </source>
</reference>
<dbReference type="AlphaFoldDB" id="A0A2K1DWW7"/>
<dbReference type="InterPro" id="IPR028994">
    <property type="entry name" value="Integrin_alpha_N"/>
</dbReference>
<dbReference type="PANTHER" id="PTHR16026">
    <property type="entry name" value="CARTILAGE ACIDIC PROTEIN 1"/>
    <property type="match status" value="1"/>
</dbReference>
<dbReference type="EMBL" id="POWF01000007">
    <property type="protein sequence ID" value="PNQ72527.1"/>
    <property type="molecule type" value="Genomic_DNA"/>
</dbReference>
<feature type="domain" description="ASPIC/UnbV" evidence="2">
    <location>
        <begin position="411"/>
        <end position="477"/>
    </location>
</feature>
<evidence type="ECO:0008006" key="6">
    <source>
        <dbReference type="Google" id="ProtNLM"/>
    </source>
</evidence>
<evidence type="ECO:0000256" key="1">
    <source>
        <dbReference type="ARBA" id="ARBA00022729"/>
    </source>
</evidence>
<evidence type="ECO:0000313" key="4">
    <source>
        <dbReference type="EMBL" id="PNQ72527.1"/>
    </source>
</evidence>
<dbReference type="InterPro" id="IPR011519">
    <property type="entry name" value="UnbV_ASPIC"/>
</dbReference>
<sequence length="570" mass="62977">MRQIGLLLFVFFTGLLQAQISFEDQASDLGVQLSCGTTYLGNGVSFYDFDNDGWDDLTLNTEFGQEIRFFKNTNGTFAEIFPTIPYFDYQTKQVNWVDFDNDGDKDLFVTSDYEGNRLFENTGSMTFVDISVSSGIDTTNEFSYGTSWGDYNNDGYLDIFVSNRTALHNNILYRNNGDGTFTDVTLAAGLSGSGSGSFCSAFIDINNDGFQDIYISNDRPVNPNILYKNNGDGTFTDISASSGSDVTIDAMTVTVADFNSDGWFDIYITNGPIGNVLLKNNGNETFTDIAVSSGTVFNSISWGASFFDAENDMDQDLYVCGEFDANQTNFLLAAFYTNNDDETFNLSNECFPDDNRAAYSSAVGDVDNDGYPDLIVTNSFDQDIFFWKNTTPQTNNWVKLELEGTVSNRDGIGSVIEVSVNGEKQYAYTHCGEGYLSQNSATKIIGTGTHTTIDYIKVTWLSGIVDILYDVPVNQKIDLVEGTFPELSVAEYDLQNTELYPNPVNDNLVVAVNEDARVEIYTILGKRMMTTNVSGQGNNQLDVSTLPSGMYLVKISADNGQTLTRKLIKK</sequence>
<dbReference type="InterPro" id="IPR027039">
    <property type="entry name" value="Crtac1"/>
</dbReference>
<protein>
    <recommendedName>
        <fullName evidence="6">RNA-binding protein</fullName>
    </recommendedName>
</protein>